<evidence type="ECO:0000313" key="2">
    <source>
        <dbReference type="Proteomes" id="UP000177870"/>
    </source>
</evidence>
<dbReference type="AlphaFoldDB" id="A0A1D8TZU5"/>
<dbReference type="EMBL" id="CP017599">
    <property type="protein sequence ID" value="AOX03169.1"/>
    <property type="molecule type" value="Genomic_DNA"/>
</dbReference>
<evidence type="ECO:0000313" key="1">
    <source>
        <dbReference type="EMBL" id="AOX03169.1"/>
    </source>
</evidence>
<protein>
    <submittedName>
        <fullName evidence="1">Uncharacterized protein</fullName>
    </submittedName>
</protein>
<reference evidence="2" key="1">
    <citation type="submission" date="2016-10" db="EMBL/GenBank/DDBJ databases">
        <title>Comparative genomics uncovers the prolific and rare metabolic potential of the cyanobacterial genus Moorea.</title>
        <authorList>
            <person name="Leao T."/>
            <person name="Castelao G."/>
            <person name="Korobeynikov A."/>
            <person name="Monroe E.A."/>
            <person name="Podell S."/>
            <person name="Glukhov E."/>
            <person name="Allen E."/>
            <person name="Gerwick W.H."/>
            <person name="Gerwick L."/>
        </authorList>
    </citation>
    <scope>NUCLEOTIDE SEQUENCE [LARGE SCALE GENOMIC DNA]</scope>
    <source>
        <strain evidence="2">PAL-8-15-08-1</strain>
    </source>
</reference>
<organism evidence="1 2">
    <name type="scientific">Moorena producens PAL-8-15-08-1</name>
    <dbReference type="NCBI Taxonomy" id="1458985"/>
    <lineage>
        <taxon>Bacteria</taxon>
        <taxon>Bacillati</taxon>
        <taxon>Cyanobacteriota</taxon>
        <taxon>Cyanophyceae</taxon>
        <taxon>Coleofasciculales</taxon>
        <taxon>Coleofasciculaceae</taxon>
        <taxon>Moorena</taxon>
    </lineage>
</organism>
<accession>A0A1D8TZU5</accession>
<dbReference type="KEGG" id="mpro:BJP34_30340"/>
<proteinExistence type="predicted"/>
<gene>
    <name evidence="1" type="ORF">BJP34_30340</name>
</gene>
<sequence length="62" mass="7081">MRIQFGEINKIVFSKYALVSGNLFGHFTKKTQTYASSFPTNSLVAPVHPLTEEQYKQQCLQD</sequence>
<dbReference type="RefSeq" id="WP_070395558.1">
    <property type="nucleotide sequence ID" value="NZ_CP017599.1"/>
</dbReference>
<dbReference type="STRING" id="1458985.BJP34_30340"/>
<name>A0A1D8TZU5_9CYAN</name>
<dbReference type="Proteomes" id="UP000177870">
    <property type="component" value="Chromosome"/>
</dbReference>